<sequence>MSESAEFAHLYQAIEKSARLLEVPYAQDKVQAVLTAYKDAIPKTPIAFRMGTGARYSSDVDWRFTIPKEHEDPYTVAVAHGLLEPSDHPVFPLYGEVLQHCGIHCYGVDFGVAGGLKKLYINFRPDDMEPLSAFLDIPSMPPSVAENYDFFVQHGMGGPQMPMFAIDYRYRTANLYFGGLTAEPLAPDTVRSIFSRLQLPEPSERLLKLSGRAMGAYATLSWDSSKIERFAFTIPAGDVSELPVPMEPEIQKFLEDVKGEVADDSNRFVYYVAMSSTGEELYKFQSYYRYEPWLKELMTLNGQGRSS</sequence>
<evidence type="ECO:0000313" key="5">
    <source>
        <dbReference type="Proteomes" id="UP001500443"/>
    </source>
</evidence>
<comment type="caution">
    <text evidence="4">The sequence shown here is derived from an EMBL/GenBank/DDBJ whole genome shotgun (WGS) entry which is preliminary data.</text>
</comment>
<evidence type="ECO:0000256" key="2">
    <source>
        <dbReference type="ARBA" id="ARBA00022602"/>
    </source>
</evidence>
<evidence type="ECO:0000313" key="4">
    <source>
        <dbReference type="EMBL" id="GAA2139030.1"/>
    </source>
</evidence>
<keyword evidence="5" id="KW-1185">Reference proteome</keyword>
<reference evidence="5" key="1">
    <citation type="journal article" date="2019" name="Int. J. Syst. Evol. Microbiol.">
        <title>The Global Catalogue of Microorganisms (GCM) 10K type strain sequencing project: providing services to taxonomists for standard genome sequencing and annotation.</title>
        <authorList>
            <consortium name="The Broad Institute Genomics Platform"/>
            <consortium name="The Broad Institute Genome Sequencing Center for Infectious Disease"/>
            <person name="Wu L."/>
            <person name="Ma J."/>
        </authorList>
    </citation>
    <scope>NUCLEOTIDE SEQUENCE [LARGE SCALE GENOMIC DNA]</scope>
    <source>
        <strain evidence="5">JCM 15481</strain>
    </source>
</reference>
<dbReference type="SFLD" id="SFLDS00036">
    <property type="entry name" value="Aromatic_Prenyltransferase"/>
    <property type="match status" value="1"/>
</dbReference>
<dbReference type="InterPro" id="IPR033964">
    <property type="entry name" value="ABBA"/>
</dbReference>
<dbReference type="RefSeq" id="WP_344292173.1">
    <property type="nucleotide sequence ID" value="NZ_BAAAPF010000203.1"/>
</dbReference>
<dbReference type="EMBL" id="BAAAPF010000203">
    <property type="protein sequence ID" value="GAA2139030.1"/>
    <property type="molecule type" value="Genomic_DNA"/>
</dbReference>
<keyword evidence="2" id="KW-0637">Prenyltransferase</keyword>
<dbReference type="Pfam" id="PF11468">
    <property type="entry name" value="PTase_Orf2"/>
    <property type="match status" value="1"/>
</dbReference>
<organism evidence="4 5">
    <name type="scientific">Streptomyces synnematoformans</name>
    <dbReference type="NCBI Taxonomy" id="415721"/>
    <lineage>
        <taxon>Bacteria</taxon>
        <taxon>Bacillati</taxon>
        <taxon>Actinomycetota</taxon>
        <taxon>Actinomycetes</taxon>
        <taxon>Kitasatosporales</taxon>
        <taxon>Streptomycetaceae</taxon>
        <taxon>Streptomyces</taxon>
    </lineage>
</organism>
<evidence type="ECO:0000256" key="1">
    <source>
        <dbReference type="ARBA" id="ARBA00005368"/>
    </source>
</evidence>
<comment type="similarity">
    <text evidence="1">Belongs to the aromatic prenyltransferase family.</text>
</comment>
<keyword evidence="3" id="KW-0808">Transferase</keyword>
<evidence type="ECO:0008006" key="6">
    <source>
        <dbReference type="Google" id="ProtNLM"/>
    </source>
</evidence>
<gene>
    <name evidence="4" type="ORF">GCM10009802_48830</name>
</gene>
<dbReference type="SFLD" id="SFLDG01163">
    <property type="entry name" value="II"/>
    <property type="match status" value="1"/>
</dbReference>
<dbReference type="SUPFAM" id="SSF143492">
    <property type="entry name" value="Prenyltransferase-like"/>
    <property type="match status" value="1"/>
</dbReference>
<accession>A0ABP5L0P4</accession>
<dbReference type="CDD" id="cd13931">
    <property type="entry name" value="PT-CloQ_NphB"/>
    <property type="match status" value="1"/>
</dbReference>
<evidence type="ECO:0000256" key="3">
    <source>
        <dbReference type="ARBA" id="ARBA00022679"/>
    </source>
</evidence>
<dbReference type="Proteomes" id="UP001500443">
    <property type="component" value="Unassembled WGS sequence"/>
</dbReference>
<proteinExistence type="inferred from homology"/>
<name>A0ABP5L0P4_9ACTN</name>
<dbReference type="InterPro" id="IPR020965">
    <property type="entry name" value="Prenyltransferase_CloQ"/>
</dbReference>
<protein>
    <recommendedName>
        <fullName evidence="6">Prenyltransferase</fullName>
    </recommendedName>
</protein>
<dbReference type="InterPro" id="IPR036239">
    <property type="entry name" value="PrenylTrfase-like_sf"/>
</dbReference>